<dbReference type="Pfam" id="PF01156">
    <property type="entry name" value="IU_nuc_hydro"/>
    <property type="match status" value="1"/>
</dbReference>
<name>A0AAW0GZ83_9APHY</name>
<keyword evidence="3" id="KW-0326">Glycosidase</keyword>
<feature type="domain" description="Inosine/uridine-preferring nucleoside hydrolase" evidence="4">
    <location>
        <begin position="5"/>
        <end position="90"/>
    </location>
</feature>
<dbReference type="InterPro" id="IPR001910">
    <property type="entry name" value="Inosine/uridine_hydrolase_dom"/>
</dbReference>
<evidence type="ECO:0000313" key="6">
    <source>
        <dbReference type="Proteomes" id="UP001385951"/>
    </source>
</evidence>
<dbReference type="GO" id="GO:0008477">
    <property type="term" value="F:purine nucleosidase activity"/>
    <property type="evidence" value="ECO:0007669"/>
    <property type="project" value="TreeGrafter"/>
</dbReference>
<dbReference type="PANTHER" id="PTHR12304">
    <property type="entry name" value="INOSINE-URIDINE PREFERRING NUCLEOSIDE HYDROLASE"/>
    <property type="match status" value="1"/>
</dbReference>
<organism evidence="5 6">
    <name type="scientific">Cerrena zonata</name>
    <dbReference type="NCBI Taxonomy" id="2478898"/>
    <lineage>
        <taxon>Eukaryota</taxon>
        <taxon>Fungi</taxon>
        <taxon>Dikarya</taxon>
        <taxon>Basidiomycota</taxon>
        <taxon>Agaricomycotina</taxon>
        <taxon>Agaricomycetes</taxon>
        <taxon>Polyporales</taxon>
        <taxon>Cerrenaceae</taxon>
        <taxon>Cerrena</taxon>
    </lineage>
</organism>
<keyword evidence="2" id="KW-0378">Hydrolase</keyword>
<dbReference type="GO" id="GO:0006152">
    <property type="term" value="P:purine nucleoside catabolic process"/>
    <property type="evidence" value="ECO:0007669"/>
    <property type="project" value="TreeGrafter"/>
</dbReference>
<dbReference type="AlphaFoldDB" id="A0AAW0GZ83"/>
<protein>
    <recommendedName>
        <fullName evidence="4">Inosine/uridine-preferring nucleoside hydrolase domain-containing protein</fullName>
    </recommendedName>
</protein>
<dbReference type="GO" id="GO:0005829">
    <property type="term" value="C:cytosol"/>
    <property type="evidence" value="ECO:0007669"/>
    <property type="project" value="TreeGrafter"/>
</dbReference>
<evidence type="ECO:0000259" key="4">
    <source>
        <dbReference type="Pfam" id="PF01156"/>
    </source>
</evidence>
<dbReference type="PANTHER" id="PTHR12304:SF4">
    <property type="entry name" value="URIDINE NUCLEOSIDASE"/>
    <property type="match status" value="1"/>
</dbReference>
<dbReference type="SUPFAM" id="SSF53590">
    <property type="entry name" value="Nucleoside hydrolase"/>
    <property type="match status" value="1"/>
</dbReference>
<dbReference type="Proteomes" id="UP001385951">
    <property type="component" value="Unassembled WGS sequence"/>
</dbReference>
<reference evidence="5 6" key="1">
    <citation type="submission" date="2022-09" db="EMBL/GenBank/DDBJ databases">
        <authorList>
            <person name="Palmer J.M."/>
        </authorList>
    </citation>
    <scope>NUCLEOTIDE SEQUENCE [LARGE SCALE GENOMIC DNA]</scope>
    <source>
        <strain evidence="5 6">DSM 7382</strain>
    </source>
</reference>
<proteinExistence type="inferred from homology"/>
<evidence type="ECO:0000256" key="1">
    <source>
        <dbReference type="ARBA" id="ARBA00009176"/>
    </source>
</evidence>
<evidence type="ECO:0000313" key="5">
    <source>
        <dbReference type="EMBL" id="KAK7695395.1"/>
    </source>
</evidence>
<dbReference type="Gene3D" id="3.90.245.10">
    <property type="entry name" value="Ribonucleoside hydrolase-like"/>
    <property type="match status" value="1"/>
</dbReference>
<evidence type="ECO:0000256" key="2">
    <source>
        <dbReference type="ARBA" id="ARBA00022801"/>
    </source>
</evidence>
<dbReference type="InterPro" id="IPR036452">
    <property type="entry name" value="Ribo_hydro-like"/>
</dbReference>
<sequence>MSKQIWLDCDPGHDDATAIMLAIHCNNVSLLGVSTVHGNSSAYNTELNAARCLEAFGADPSIKVYPGAVKPLLRTTRHDPEIHGADGLGWCRRFTFR</sequence>
<gene>
    <name evidence="5" type="ORF">QCA50_000031</name>
</gene>
<comment type="caution">
    <text evidence="5">The sequence shown here is derived from an EMBL/GenBank/DDBJ whole genome shotgun (WGS) entry which is preliminary data.</text>
</comment>
<dbReference type="InterPro" id="IPR023186">
    <property type="entry name" value="IUNH"/>
</dbReference>
<accession>A0AAW0GZ83</accession>
<evidence type="ECO:0000256" key="3">
    <source>
        <dbReference type="ARBA" id="ARBA00023295"/>
    </source>
</evidence>
<comment type="similarity">
    <text evidence="1">Belongs to the IUNH family.</text>
</comment>
<dbReference type="EMBL" id="JASBNA010000001">
    <property type="protein sequence ID" value="KAK7695395.1"/>
    <property type="molecule type" value="Genomic_DNA"/>
</dbReference>
<keyword evidence="6" id="KW-1185">Reference proteome</keyword>